<dbReference type="STRING" id="3088.A0A383WHE7"/>
<keyword evidence="2" id="KW-0343">GTPase activation</keyword>
<dbReference type="SMART" id="SM00368">
    <property type="entry name" value="LRR_RI"/>
    <property type="match status" value="4"/>
</dbReference>
<dbReference type="EMBL" id="FNXT01001268">
    <property type="protein sequence ID" value="SZX76870.1"/>
    <property type="molecule type" value="Genomic_DNA"/>
</dbReference>
<comment type="subcellular location">
    <subcellularLocation>
        <location evidence="1">Cytoplasm</location>
        <location evidence="1">Cytoskeleton</location>
        <location evidence="1">Cilium axoneme</location>
    </subcellularLocation>
</comment>
<dbReference type="PANTHER" id="PTHR24113">
    <property type="entry name" value="RAN GTPASE-ACTIVATING PROTEIN 1"/>
    <property type="match status" value="1"/>
</dbReference>
<dbReference type="GO" id="GO:0005634">
    <property type="term" value="C:nucleus"/>
    <property type="evidence" value="ECO:0007669"/>
    <property type="project" value="TreeGrafter"/>
</dbReference>
<evidence type="ECO:0000313" key="6">
    <source>
        <dbReference type="EMBL" id="SZX76870.1"/>
    </source>
</evidence>
<dbReference type="Gene3D" id="3.80.10.10">
    <property type="entry name" value="Ribonuclease Inhibitor"/>
    <property type="match status" value="2"/>
</dbReference>
<evidence type="ECO:0000313" key="7">
    <source>
        <dbReference type="Proteomes" id="UP000256970"/>
    </source>
</evidence>
<evidence type="ECO:0000256" key="3">
    <source>
        <dbReference type="ARBA" id="ARBA00022614"/>
    </source>
</evidence>
<dbReference type="GO" id="GO:0005829">
    <property type="term" value="C:cytosol"/>
    <property type="evidence" value="ECO:0007669"/>
    <property type="project" value="TreeGrafter"/>
</dbReference>
<evidence type="ECO:0000256" key="1">
    <source>
        <dbReference type="ARBA" id="ARBA00004430"/>
    </source>
</evidence>
<keyword evidence="4" id="KW-0677">Repeat</keyword>
<dbReference type="InterPro" id="IPR001611">
    <property type="entry name" value="Leu-rich_rpt"/>
</dbReference>
<dbReference type="SUPFAM" id="SSF52047">
    <property type="entry name" value="RNI-like"/>
    <property type="match status" value="1"/>
</dbReference>
<dbReference type="GO" id="GO:0005096">
    <property type="term" value="F:GTPase activator activity"/>
    <property type="evidence" value="ECO:0007669"/>
    <property type="project" value="UniProtKB-KW"/>
</dbReference>
<dbReference type="Pfam" id="PF13516">
    <property type="entry name" value="LRR_6"/>
    <property type="match status" value="3"/>
</dbReference>
<gene>
    <name evidence="6" type="ORF">BQ4739_LOCUS17237</name>
</gene>
<keyword evidence="7" id="KW-1185">Reference proteome</keyword>
<sequence length="646" mass="66878">MLDKHRQHLPDEVLKALKELDTVVKEAASTHSAAAKGKLHYFLQEDLQVQRLRCAADALHSLVSSLVKLSSYQAPDLKADVQEVASKLSSSRCNLPAHQLQLIEEFRTLAWQLDPAAEISDGMHKSAEQVVRKVIIEVHGPFFNAEILDKELTHLEKAATRLDPVAQRAEAASVKLLASALLQLDGDEPVDDDYDSLAPSCGIDPFSVPSFAPVMRVVDPATPPLQQPAGVKQLTIQLAGDDHSPASSPSACGTGWYSPLQHLQQPHGALLDMGPASPGQAVPAAVAMGSSCLGNSIAGSLSSSRPGTASVVAAGAAAVVTEASEATTATTVGGPRAAAAAAAAAVAIADAAAATAAGAALHSSTTANSIAGPGAAAAAWAAAAAAGPAPSPSVVTIPSSSVADQQQQQRQRWAADLQQQRLQGAEPADAQLADSPSAAAPSQLLDEFIASSSNQGSRDSRKACVFHAQMRLPPEGLQRLAGFLEVTARVRGLSLAHNWIGPDGMQRLCDAMRVNKSVRMLDLQDNRLGDAGACALAALIADGAKLSSLQLCSNDIGDDGMVALAQAISKGRCLEKLSIYNNSIGARGCQALTAAVAATPGLKVVEFLPGNCAPTKDVKALARAVKANRKFNICHLFGKQRATRAS</sequence>
<reference evidence="6 7" key="1">
    <citation type="submission" date="2016-10" db="EMBL/GenBank/DDBJ databases">
        <authorList>
            <person name="Cai Z."/>
        </authorList>
    </citation>
    <scope>NUCLEOTIDE SEQUENCE [LARGE SCALE GENOMIC DNA]</scope>
</reference>
<protein>
    <submittedName>
        <fullName evidence="6">Uncharacterized protein</fullName>
    </submittedName>
</protein>
<evidence type="ECO:0000256" key="4">
    <source>
        <dbReference type="ARBA" id="ARBA00022737"/>
    </source>
</evidence>
<feature type="region of interest" description="Disordered" evidence="5">
    <location>
        <begin position="393"/>
        <end position="437"/>
    </location>
</feature>
<evidence type="ECO:0000256" key="5">
    <source>
        <dbReference type="SAM" id="MobiDB-lite"/>
    </source>
</evidence>
<feature type="compositionally biased region" description="Low complexity" evidence="5">
    <location>
        <begin position="393"/>
        <end position="423"/>
    </location>
</feature>
<dbReference type="InterPro" id="IPR032675">
    <property type="entry name" value="LRR_dom_sf"/>
</dbReference>
<evidence type="ECO:0000256" key="2">
    <source>
        <dbReference type="ARBA" id="ARBA00022468"/>
    </source>
</evidence>
<dbReference type="InterPro" id="IPR027038">
    <property type="entry name" value="RanGap"/>
</dbReference>
<proteinExistence type="predicted"/>
<dbReference type="GO" id="GO:0031267">
    <property type="term" value="F:small GTPase binding"/>
    <property type="evidence" value="ECO:0007669"/>
    <property type="project" value="TreeGrafter"/>
</dbReference>
<name>A0A383WHE7_TETOB</name>
<dbReference type="Proteomes" id="UP000256970">
    <property type="component" value="Unassembled WGS sequence"/>
</dbReference>
<organism evidence="6 7">
    <name type="scientific">Tetradesmus obliquus</name>
    <name type="common">Green alga</name>
    <name type="synonym">Acutodesmus obliquus</name>
    <dbReference type="NCBI Taxonomy" id="3088"/>
    <lineage>
        <taxon>Eukaryota</taxon>
        <taxon>Viridiplantae</taxon>
        <taxon>Chlorophyta</taxon>
        <taxon>core chlorophytes</taxon>
        <taxon>Chlorophyceae</taxon>
        <taxon>CS clade</taxon>
        <taxon>Sphaeropleales</taxon>
        <taxon>Scenedesmaceae</taxon>
        <taxon>Tetradesmus</taxon>
    </lineage>
</organism>
<dbReference type="GO" id="GO:0006913">
    <property type="term" value="P:nucleocytoplasmic transport"/>
    <property type="evidence" value="ECO:0007669"/>
    <property type="project" value="TreeGrafter"/>
</dbReference>
<dbReference type="GO" id="GO:0005930">
    <property type="term" value="C:axoneme"/>
    <property type="evidence" value="ECO:0007669"/>
    <property type="project" value="UniProtKB-SubCell"/>
</dbReference>
<dbReference type="PANTHER" id="PTHR24113:SF12">
    <property type="entry name" value="RAN GTPASE-ACTIVATING PROTEIN 1"/>
    <property type="match status" value="1"/>
</dbReference>
<dbReference type="AlphaFoldDB" id="A0A383WHE7"/>
<dbReference type="GO" id="GO:0048471">
    <property type="term" value="C:perinuclear region of cytoplasm"/>
    <property type="evidence" value="ECO:0007669"/>
    <property type="project" value="TreeGrafter"/>
</dbReference>
<keyword evidence="3" id="KW-0433">Leucine-rich repeat</keyword>
<accession>A0A383WHE7</accession>